<keyword evidence="1" id="KW-0812">Transmembrane</keyword>
<feature type="transmembrane region" description="Helical" evidence="1">
    <location>
        <begin position="35"/>
        <end position="57"/>
    </location>
</feature>
<dbReference type="Proteomes" id="UP000287651">
    <property type="component" value="Unassembled WGS sequence"/>
</dbReference>
<sequence length="59" mass="6734">MNMSLFFCRVCVCLVICSGQFQIIGNGLMDMVLNLALLQLIVPITLRVILVHHIIYFPR</sequence>
<keyword evidence="1" id="KW-1133">Transmembrane helix</keyword>
<reference evidence="2 3" key="1">
    <citation type="journal article" date="2014" name="Agronomy (Basel)">
        <title>A Draft Genome Sequence for Ensete ventricosum, the Drought-Tolerant Tree Against Hunger.</title>
        <authorList>
            <person name="Harrison J."/>
            <person name="Moore K.A."/>
            <person name="Paszkiewicz K."/>
            <person name="Jones T."/>
            <person name="Grant M."/>
            <person name="Ambacheew D."/>
            <person name="Muzemil S."/>
            <person name="Studholme D.J."/>
        </authorList>
    </citation>
    <scope>NUCLEOTIDE SEQUENCE [LARGE SCALE GENOMIC DNA]</scope>
</reference>
<name>A0A427AT42_ENSVE</name>
<dbReference type="EMBL" id="AMZH03001402">
    <property type="protein sequence ID" value="RRT79432.1"/>
    <property type="molecule type" value="Genomic_DNA"/>
</dbReference>
<keyword evidence="1" id="KW-0472">Membrane</keyword>
<evidence type="ECO:0000313" key="2">
    <source>
        <dbReference type="EMBL" id="RRT79432.1"/>
    </source>
</evidence>
<gene>
    <name evidence="2" type="ORF">B296_00009870</name>
</gene>
<organism evidence="2 3">
    <name type="scientific">Ensete ventricosum</name>
    <name type="common">Abyssinian banana</name>
    <name type="synonym">Musa ensete</name>
    <dbReference type="NCBI Taxonomy" id="4639"/>
    <lineage>
        <taxon>Eukaryota</taxon>
        <taxon>Viridiplantae</taxon>
        <taxon>Streptophyta</taxon>
        <taxon>Embryophyta</taxon>
        <taxon>Tracheophyta</taxon>
        <taxon>Spermatophyta</taxon>
        <taxon>Magnoliopsida</taxon>
        <taxon>Liliopsida</taxon>
        <taxon>Zingiberales</taxon>
        <taxon>Musaceae</taxon>
        <taxon>Ensete</taxon>
    </lineage>
</organism>
<comment type="caution">
    <text evidence="2">The sequence shown here is derived from an EMBL/GenBank/DDBJ whole genome shotgun (WGS) entry which is preliminary data.</text>
</comment>
<evidence type="ECO:0000256" key="1">
    <source>
        <dbReference type="SAM" id="Phobius"/>
    </source>
</evidence>
<proteinExistence type="predicted"/>
<dbReference type="AlphaFoldDB" id="A0A427AT42"/>
<accession>A0A427AT42</accession>
<evidence type="ECO:0000313" key="3">
    <source>
        <dbReference type="Proteomes" id="UP000287651"/>
    </source>
</evidence>
<protein>
    <submittedName>
        <fullName evidence="2">Uncharacterized protein</fullName>
    </submittedName>
</protein>